<dbReference type="RefSeq" id="XP_031555489.1">
    <property type="nucleotide sequence ID" value="XM_031699629.1"/>
</dbReference>
<evidence type="ECO:0000313" key="2">
    <source>
        <dbReference type="Proteomes" id="UP000515163"/>
    </source>
</evidence>
<dbReference type="AlphaFoldDB" id="A0A6P8HGF4"/>
<dbReference type="OrthoDB" id="10058719at2759"/>
<dbReference type="InterPro" id="IPR053819">
    <property type="entry name" value="TEADIR3_omega_loop"/>
</dbReference>
<dbReference type="InParanoid" id="A0A6P8HGF4"/>
<evidence type="ECO:0000313" key="3">
    <source>
        <dbReference type="RefSeq" id="XP_031555489.1"/>
    </source>
</evidence>
<protein>
    <submittedName>
        <fullName evidence="3">Uncharacterized protein LOC116292340</fullName>
    </submittedName>
</protein>
<accession>A0A6P8HGF4</accession>
<evidence type="ECO:0000256" key="1">
    <source>
        <dbReference type="SAM" id="MobiDB-lite"/>
    </source>
</evidence>
<dbReference type="KEGG" id="aten:116292340"/>
<dbReference type="GeneID" id="116292340"/>
<dbReference type="Proteomes" id="UP000515163">
    <property type="component" value="Unplaced"/>
</dbReference>
<gene>
    <name evidence="3" type="primary">LOC116292340</name>
</gene>
<feature type="region of interest" description="Disordered" evidence="1">
    <location>
        <begin position="1"/>
        <end position="53"/>
    </location>
</feature>
<proteinExistence type="predicted"/>
<reference evidence="3" key="1">
    <citation type="submission" date="2025-08" db="UniProtKB">
        <authorList>
            <consortium name="RefSeq"/>
        </authorList>
    </citation>
    <scope>IDENTIFICATION</scope>
    <source>
        <tissue evidence="3">Tentacle</tissue>
    </source>
</reference>
<feature type="compositionally biased region" description="Low complexity" evidence="1">
    <location>
        <begin position="21"/>
        <end position="32"/>
    </location>
</feature>
<sequence length="294" mass="33434">MEKSQPQNQFQNSNHLEWRNPKSPCSPCSPDSPQSPPPLEIRGKSLSLSRQKPVIKENFTRELTKRGRKQRLLLSQHGGLSNCKLKRRETSPDFHPQHELRVKPKREPLPMRMRALPQSFFHEPHEIQTSSLSSGSTLPALPPLFHNANNTGYDVSVLRPVTPPEEKINPRPPKERKVSYATGTSEDLLYKLFEPVEEDKTKKFVIKRGRPRRVQSDLTPNMLPKLEEDPQLVQNLANKLFPQLSIENKLKGIQQSQTSLSCVSVQDGEKSVTLPSLSVDQNYSAMLQEIVANM</sequence>
<dbReference type="Pfam" id="PF15238">
    <property type="entry name" value="TEADIR3"/>
    <property type="match status" value="1"/>
</dbReference>
<name>A0A6P8HGF4_ACTTE</name>
<keyword evidence="2" id="KW-1185">Reference proteome</keyword>
<feature type="compositionally biased region" description="Polar residues" evidence="1">
    <location>
        <begin position="1"/>
        <end position="15"/>
    </location>
</feature>
<organism evidence="2 3">
    <name type="scientific">Actinia tenebrosa</name>
    <name type="common">Australian red waratah sea anemone</name>
    <dbReference type="NCBI Taxonomy" id="6105"/>
    <lineage>
        <taxon>Eukaryota</taxon>
        <taxon>Metazoa</taxon>
        <taxon>Cnidaria</taxon>
        <taxon>Anthozoa</taxon>
        <taxon>Hexacorallia</taxon>
        <taxon>Actiniaria</taxon>
        <taxon>Actiniidae</taxon>
        <taxon>Actinia</taxon>
    </lineage>
</organism>